<dbReference type="GO" id="GO:0006304">
    <property type="term" value="P:DNA modification"/>
    <property type="evidence" value="ECO:0007669"/>
    <property type="project" value="InterPro"/>
</dbReference>
<evidence type="ECO:0000256" key="1">
    <source>
        <dbReference type="ARBA" id="ARBA00022490"/>
    </source>
</evidence>
<feature type="domain" description="DNA mismatch repair MutH/Type II restriction enzyme Sau3AI" evidence="8">
    <location>
        <begin position="58"/>
        <end position="156"/>
    </location>
</feature>
<evidence type="ECO:0000256" key="7">
    <source>
        <dbReference type="HAMAP-Rule" id="MF_00759"/>
    </source>
</evidence>
<evidence type="ECO:0000259" key="8">
    <source>
        <dbReference type="SMART" id="SM00927"/>
    </source>
</evidence>
<dbReference type="EMBL" id="LNYB01000085">
    <property type="protein sequence ID" value="KTC95270.1"/>
    <property type="molecule type" value="Genomic_DNA"/>
</dbReference>
<dbReference type="InterPro" id="IPR037057">
    <property type="entry name" value="DNA_rep_MutH/T2_RE_sf"/>
</dbReference>
<keyword evidence="1 7" id="KW-0963">Cytoplasm</keyword>
<keyword evidence="6 7" id="KW-0234">DNA repair</keyword>
<name>A0A0W0TI60_9GAMM</name>
<accession>A0A0W0TI60</accession>
<dbReference type="InterPro" id="IPR011335">
    <property type="entry name" value="Restrct_endonuc-II-like"/>
</dbReference>
<comment type="subcellular location">
    <subcellularLocation>
        <location evidence="7">Cytoplasm</location>
    </subcellularLocation>
</comment>
<dbReference type="STRING" id="453.Lfee_2934"/>
<evidence type="ECO:0000256" key="5">
    <source>
        <dbReference type="ARBA" id="ARBA00022801"/>
    </source>
</evidence>
<dbReference type="InterPro" id="IPR004230">
    <property type="entry name" value="DNA_mismatch_repair_MutH"/>
</dbReference>
<dbReference type="Proteomes" id="UP000054698">
    <property type="component" value="Unassembled WGS sequence"/>
</dbReference>
<dbReference type="InterPro" id="IPR011337">
    <property type="entry name" value="DNA_rep_MutH/RE_typeII_Sau3AI"/>
</dbReference>
<evidence type="ECO:0000256" key="4">
    <source>
        <dbReference type="ARBA" id="ARBA00022763"/>
    </source>
</evidence>
<evidence type="ECO:0000313" key="12">
    <source>
        <dbReference type="Proteomes" id="UP000251942"/>
    </source>
</evidence>
<dbReference type="GO" id="GO:0016787">
    <property type="term" value="F:hydrolase activity"/>
    <property type="evidence" value="ECO:0007669"/>
    <property type="project" value="UniProtKB-KW"/>
</dbReference>
<dbReference type="SMART" id="SM00927">
    <property type="entry name" value="MutH"/>
    <property type="match status" value="1"/>
</dbReference>
<dbReference type="EMBL" id="UASS01000002">
    <property type="protein sequence ID" value="SPX59685.1"/>
    <property type="molecule type" value="Genomic_DNA"/>
</dbReference>
<comment type="similarity">
    <text evidence="7">Belongs to the MutH family.</text>
</comment>
<dbReference type="OrthoDB" id="5634909at2"/>
<keyword evidence="5 7" id="KW-0378">Hydrolase</keyword>
<dbReference type="GO" id="GO:0004519">
    <property type="term" value="F:endonuclease activity"/>
    <property type="evidence" value="ECO:0007669"/>
    <property type="project" value="UniProtKB-UniRule"/>
</dbReference>
<reference evidence="9 11" key="1">
    <citation type="submission" date="2015-11" db="EMBL/GenBank/DDBJ databases">
        <title>Genomic analysis of 38 Legionella species identifies large and diverse effector repertoires.</title>
        <authorList>
            <person name="Burstein D."/>
            <person name="Amaro F."/>
            <person name="Zusman T."/>
            <person name="Lifshitz Z."/>
            <person name="Cohen O."/>
            <person name="Gilbert J.A."/>
            <person name="Pupko T."/>
            <person name="Shuman H.A."/>
            <person name="Segal G."/>
        </authorList>
    </citation>
    <scope>NUCLEOTIDE SEQUENCE [LARGE SCALE GENOMIC DNA]</scope>
    <source>
        <strain evidence="9 11">WO-44C</strain>
    </source>
</reference>
<gene>
    <name evidence="7 9" type="primary">mutH</name>
    <name evidence="9" type="ORF">Lfee_2934</name>
    <name evidence="10" type="ORF">NCTC12022_00396</name>
</gene>
<dbReference type="PATRIC" id="fig|453.4.peg.3206"/>
<dbReference type="SUPFAM" id="SSF52980">
    <property type="entry name" value="Restriction endonuclease-like"/>
    <property type="match status" value="1"/>
</dbReference>
<dbReference type="HAMAP" id="MF_00759">
    <property type="entry name" value="MutH"/>
    <property type="match status" value="1"/>
</dbReference>
<dbReference type="GO" id="GO:0005737">
    <property type="term" value="C:cytoplasm"/>
    <property type="evidence" value="ECO:0007669"/>
    <property type="project" value="UniProtKB-SubCell"/>
</dbReference>
<dbReference type="CDD" id="cd00583">
    <property type="entry name" value="MutH-like"/>
    <property type="match status" value="1"/>
</dbReference>
<protein>
    <recommendedName>
        <fullName evidence="7">DNA mismatch repair protein MutH</fullName>
    </recommendedName>
    <alternativeName>
        <fullName evidence="7">Methyl-directed mismatch repair protein</fullName>
    </alternativeName>
</protein>
<dbReference type="Pfam" id="PF02976">
    <property type="entry name" value="MutH"/>
    <property type="match status" value="1"/>
</dbReference>
<dbReference type="Proteomes" id="UP000251942">
    <property type="component" value="Unassembled WGS sequence"/>
</dbReference>
<evidence type="ECO:0000256" key="3">
    <source>
        <dbReference type="ARBA" id="ARBA00022759"/>
    </source>
</evidence>
<keyword evidence="2 7" id="KW-0540">Nuclease</keyword>
<dbReference type="RefSeq" id="WP_058447738.1">
    <property type="nucleotide sequence ID" value="NZ_CAAAHT010000004.1"/>
</dbReference>
<dbReference type="NCBIfam" id="TIGR02248">
    <property type="entry name" value="mutH_TIGR"/>
    <property type="match status" value="1"/>
</dbReference>
<evidence type="ECO:0000313" key="9">
    <source>
        <dbReference type="EMBL" id="KTC95270.1"/>
    </source>
</evidence>
<evidence type="ECO:0000313" key="11">
    <source>
        <dbReference type="Proteomes" id="UP000054698"/>
    </source>
</evidence>
<dbReference type="AlphaFoldDB" id="A0A0W0TI60"/>
<evidence type="ECO:0000256" key="6">
    <source>
        <dbReference type="ARBA" id="ARBA00023204"/>
    </source>
</evidence>
<keyword evidence="3 7" id="KW-0255">Endonuclease</keyword>
<keyword evidence="11" id="KW-1185">Reference proteome</keyword>
<comment type="function">
    <text evidence="7">Sequence-specific endonuclease that cleaves unmethylated GATC sequences. It is involved in DNA mismatch repair.</text>
</comment>
<keyword evidence="4 7" id="KW-0227">DNA damage</keyword>
<dbReference type="Gene3D" id="3.40.600.10">
    <property type="entry name" value="DNA mismatch repair MutH/Restriction endonuclease, type II"/>
    <property type="match status" value="1"/>
</dbReference>
<proteinExistence type="inferred from homology"/>
<dbReference type="GO" id="GO:0006298">
    <property type="term" value="P:mismatch repair"/>
    <property type="evidence" value="ECO:0007669"/>
    <property type="project" value="UniProtKB-UniRule"/>
</dbReference>
<evidence type="ECO:0000256" key="2">
    <source>
        <dbReference type="ARBA" id="ARBA00022722"/>
    </source>
</evidence>
<reference evidence="10 12" key="2">
    <citation type="submission" date="2018-06" db="EMBL/GenBank/DDBJ databases">
        <authorList>
            <consortium name="Pathogen Informatics"/>
            <person name="Doyle S."/>
        </authorList>
    </citation>
    <scope>NUCLEOTIDE SEQUENCE [LARGE SCALE GENOMIC DNA]</scope>
    <source>
        <strain evidence="10 12">NCTC12022</strain>
    </source>
</reference>
<evidence type="ECO:0000313" key="10">
    <source>
        <dbReference type="EMBL" id="SPX59685.1"/>
    </source>
</evidence>
<sequence>MSPLLSKYPVKDEAELLARCQLVEGLSFAQLGNLLQITIPREQNKRKGWAGLAIELALGTTAGTKPVPDFTQLGIELKTVPLNAQGRPAESTFVTSIPLLTLHQQDWLSSQCYAKLKRVLWLPIEGDKNIPFEQRRIGRGFLWSPNQAEEAILANDWRELSLMISTGQLDEINGRIGQYLQVRPKAANAKSLCYGFDSEGNKILTLPRGFYLRSLFTEHIIRTNQLV</sequence>
<organism evidence="9 11">
    <name type="scientific">Legionella feeleii</name>
    <dbReference type="NCBI Taxonomy" id="453"/>
    <lineage>
        <taxon>Bacteria</taxon>
        <taxon>Pseudomonadati</taxon>
        <taxon>Pseudomonadota</taxon>
        <taxon>Gammaproteobacteria</taxon>
        <taxon>Legionellales</taxon>
        <taxon>Legionellaceae</taxon>
        <taxon>Legionella</taxon>
    </lineage>
</organism>
<dbReference type="NCBIfam" id="NF003458">
    <property type="entry name" value="PRK05070.1"/>
    <property type="match status" value="1"/>
</dbReference>
<dbReference type="GO" id="GO:0003677">
    <property type="term" value="F:DNA binding"/>
    <property type="evidence" value="ECO:0007669"/>
    <property type="project" value="InterPro"/>
</dbReference>